<reference evidence="1" key="1">
    <citation type="submission" date="2022-11" db="EMBL/GenBank/DDBJ databases">
        <authorList>
            <person name="Hyden B.L."/>
            <person name="Feng K."/>
            <person name="Yates T."/>
            <person name="Jawdy S."/>
            <person name="Smart L.B."/>
            <person name="Muchero W."/>
        </authorList>
    </citation>
    <scope>NUCLEOTIDE SEQUENCE</scope>
    <source>
        <tissue evidence="1">Shoot tip</tissue>
    </source>
</reference>
<proteinExistence type="predicted"/>
<dbReference type="Proteomes" id="UP001151752">
    <property type="component" value="Chromosome 3"/>
</dbReference>
<reference evidence="1" key="2">
    <citation type="journal article" date="2023" name="Int. J. Mol. Sci.">
        <title>De Novo Assembly and Annotation of 11 Diverse Shrub Willow (Salix) Genomes Reveals Novel Gene Organization in Sex-Linked Regions.</title>
        <authorList>
            <person name="Hyden B."/>
            <person name="Feng K."/>
            <person name="Yates T.B."/>
            <person name="Jawdy S."/>
            <person name="Cereghino C."/>
            <person name="Smart L.B."/>
            <person name="Muchero W."/>
        </authorList>
    </citation>
    <scope>NUCLEOTIDE SEQUENCE</scope>
    <source>
        <tissue evidence="1">Shoot tip</tissue>
    </source>
</reference>
<organism evidence="1 2">
    <name type="scientific">Salix koriyanagi</name>
    <dbReference type="NCBI Taxonomy" id="2511006"/>
    <lineage>
        <taxon>Eukaryota</taxon>
        <taxon>Viridiplantae</taxon>
        <taxon>Streptophyta</taxon>
        <taxon>Embryophyta</taxon>
        <taxon>Tracheophyta</taxon>
        <taxon>Spermatophyta</taxon>
        <taxon>Magnoliopsida</taxon>
        <taxon>eudicotyledons</taxon>
        <taxon>Gunneridae</taxon>
        <taxon>Pentapetalae</taxon>
        <taxon>rosids</taxon>
        <taxon>fabids</taxon>
        <taxon>Malpighiales</taxon>
        <taxon>Salicaceae</taxon>
        <taxon>Saliceae</taxon>
        <taxon>Salix</taxon>
    </lineage>
</organism>
<gene>
    <name evidence="1" type="ORF">OIU74_014415</name>
</gene>
<sequence>MFIKEALFPSPFSLANRVLGVRDGKTRANSLHEAIAAMEMRKLVETAEVQDYYCRSEPKQYQQRGFRGGGDISRSLLNLLLAQNFNVLKGLLRVELTQ</sequence>
<dbReference type="AlphaFoldDB" id="A0A9Q0PW97"/>
<name>A0A9Q0PW97_9ROSI</name>
<accession>A0A9Q0PW97</accession>
<keyword evidence="2" id="KW-1185">Reference proteome</keyword>
<dbReference type="EMBL" id="JAPFFM010000017">
    <property type="protein sequence ID" value="KAJ6695271.1"/>
    <property type="molecule type" value="Genomic_DNA"/>
</dbReference>
<protein>
    <submittedName>
        <fullName evidence="1">Uncharacterized protein</fullName>
    </submittedName>
</protein>
<comment type="caution">
    <text evidence="1">The sequence shown here is derived from an EMBL/GenBank/DDBJ whole genome shotgun (WGS) entry which is preliminary data.</text>
</comment>
<evidence type="ECO:0000313" key="2">
    <source>
        <dbReference type="Proteomes" id="UP001151752"/>
    </source>
</evidence>
<evidence type="ECO:0000313" key="1">
    <source>
        <dbReference type="EMBL" id="KAJ6695271.1"/>
    </source>
</evidence>